<reference evidence="8 9" key="1">
    <citation type="submission" date="2019-11" db="EMBL/GenBank/DDBJ databases">
        <title>Draft Whole-Genome sequence of the marine photosynthetic bacterium Rhodovulum strictum DSM 11289.</title>
        <authorList>
            <person name="Kyndt J.A."/>
            <person name="Meyer T.E."/>
        </authorList>
    </citation>
    <scope>NUCLEOTIDE SEQUENCE [LARGE SCALE GENOMIC DNA]</scope>
    <source>
        <strain evidence="8 9">DSM 11289</strain>
    </source>
</reference>
<dbReference type="AlphaFoldDB" id="A0A844BE15"/>
<dbReference type="PANTHER" id="PTHR10465:SF0">
    <property type="entry name" value="SARCALUMENIN"/>
    <property type="match status" value="1"/>
</dbReference>
<keyword evidence="9" id="KW-1185">Reference proteome</keyword>
<dbReference type="PANTHER" id="PTHR10465">
    <property type="entry name" value="TRANSMEMBRANE GTPASE FZO1"/>
    <property type="match status" value="1"/>
</dbReference>
<name>A0A844BE15_9RHOB</name>
<evidence type="ECO:0000256" key="3">
    <source>
        <dbReference type="ARBA" id="ARBA00022801"/>
    </source>
</evidence>
<evidence type="ECO:0000313" key="9">
    <source>
        <dbReference type="Proteomes" id="UP000466730"/>
    </source>
</evidence>
<evidence type="ECO:0000259" key="7">
    <source>
        <dbReference type="Pfam" id="PF00350"/>
    </source>
</evidence>
<keyword evidence="5" id="KW-0472">Membrane</keyword>
<evidence type="ECO:0000313" key="8">
    <source>
        <dbReference type="EMBL" id="MRH19525.1"/>
    </source>
</evidence>
<keyword evidence="2" id="KW-0547">Nucleotide-binding</keyword>
<dbReference type="GO" id="GO:0005525">
    <property type="term" value="F:GTP binding"/>
    <property type="evidence" value="ECO:0007669"/>
    <property type="project" value="UniProtKB-KW"/>
</dbReference>
<organism evidence="8 9">
    <name type="scientific">Rhodovulum strictum</name>
    <dbReference type="NCBI Taxonomy" id="58314"/>
    <lineage>
        <taxon>Bacteria</taxon>
        <taxon>Pseudomonadati</taxon>
        <taxon>Pseudomonadota</taxon>
        <taxon>Alphaproteobacteria</taxon>
        <taxon>Rhodobacterales</taxon>
        <taxon>Paracoccaceae</taxon>
        <taxon>Rhodovulum</taxon>
    </lineage>
</organism>
<sequence length="761" mass="83501">MPSRFCCSCAAASRRGWPPESHAPPRERHGIATLRTSSQEKLFRRPRQPALARPDPGGPARVPQSQEGCRKVTLDERAGIALTAARPRTANPGLLALGMDGFAGFMERLDQMRRALADLAEIGDATVVRGAARLAAQLDMVEPSITFIGQVKAGKTSLINAMAGWPGLLPSDVNPWTSVVTSIHLSPAWSTAAAGANFRFFDPQEWDRLIEKGGRMGEMASRAGAEEELEKVRRQVERMREKSKGRLGRRFELLLGQEHRYGTFDEELVERYVCLGDDFEEDEGEPFDMRGRFADITKAADLHVTHANVPFKLCLRDTPGVNDTFLMREQITIGAIRDSRLCVLVLSAHQALSSVDMALIRLISAVKAREVVIFVNRIDELPDPASQIAEIRESIRDTLKKHEGPADAPILFGSAVWGQHALEGTLSQMSEASRQALLAYARAEGATGDAPQAAMDGIWTLSGIPALYRALGERVAEGVGGEAIDRIARSVGNLARGVTAAQRSIGLAVAGGQAVTLDCAAISRDLDQIERRATALLETAFAAQRAEFYIRLERSHNNFLDRATAALIEHLERHGEGTVWSYEPTGLRLLLRSACQVFGKRIQDDARAILETAAAEVAATYRAAFGLTEALAIEPPEPPRLNPPVAIAQTIALDVKGTWWRRWWLRRKGYRSFAAEFNKMIREETSPILDELGHDHAEAIRTDLMRTLAGFLEEQREIVTALAEKAAPTARDLGAALGYQERAERLLAIENTVATMRQEAA</sequence>
<feature type="domain" description="Dynamin N-terminal" evidence="7">
    <location>
        <begin position="145"/>
        <end position="376"/>
    </location>
</feature>
<dbReference type="SUPFAM" id="SSF52540">
    <property type="entry name" value="P-loop containing nucleoside triphosphate hydrolases"/>
    <property type="match status" value="1"/>
</dbReference>
<keyword evidence="4" id="KW-0342">GTP-binding</keyword>
<comment type="subcellular location">
    <subcellularLocation>
        <location evidence="1">Membrane</location>
    </subcellularLocation>
</comment>
<evidence type="ECO:0000256" key="5">
    <source>
        <dbReference type="ARBA" id="ARBA00023136"/>
    </source>
</evidence>
<dbReference type="EMBL" id="WJPO01000001">
    <property type="protein sequence ID" value="MRH19525.1"/>
    <property type="molecule type" value="Genomic_DNA"/>
</dbReference>
<dbReference type="Pfam" id="PF00350">
    <property type="entry name" value="Dynamin_N"/>
    <property type="match status" value="1"/>
</dbReference>
<dbReference type="InterPro" id="IPR027417">
    <property type="entry name" value="P-loop_NTPase"/>
</dbReference>
<dbReference type="Proteomes" id="UP000466730">
    <property type="component" value="Unassembled WGS sequence"/>
</dbReference>
<proteinExistence type="predicted"/>
<evidence type="ECO:0000256" key="4">
    <source>
        <dbReference type="ARBA" id="ARBA00023134"/>
    </source>
</evidence>
<dbReference type="GO" id="GO:0003924">
    <property type="term" value="F:GTPase activity"/>
    <property type="evidence" value="ECO:0007669"/>
    <property type="project" value="InterPro"/>
</dbReference>
<dbReference type="InterPro" id="IPR045063">
    <property type="entry name" value="Dynamin_N"/>
</dbReference>
<dbReference type="OrthoDB" id="7927795at2"/>
<dbReference type="InterPro" id="IPR027094">
    <property type="entry name" value="Mitofusin_fam"/>
</dbReference>
<feature type="region of interest" description="Disordered" evidence="6">
    <location>
        <begin position="13"/>
        <end position="68"/>
    </location>
</feature>
<evidence type="ECO:0000256" key="1">
    <source>
        <dbReference type="ARBA" id="ARBA00004370"/>
    </source>
</evidence>
<dbReference type="Gene3D" id="3.40.50.300">
    <property type="entry name" value="P-loop containing nucleotide triphosphate hydrolases"/>
    <property type="match status" value="1"/>
</dbReference>
<evidence type="ECO:0000256" key="2">
    <source>
        <dbReference type="ARBA" id="ARBA00022741"/>
    </source>
</evidence>
<keyword evidence="3" id="KW-0378">Hydrolase</keyword>
<evidence type="ECO:0000256" key="6">
    <source>
        <dbReference type="SAM" id="MobiDB-lite"/>
    </source>
</evidence>
<gene>
    <name evidence="8" type="ORF">GH815_00865</name>
</gene>
<comment type="caution">
    <text evidence="8">The sequence shown here is derived from an EMBL/GenBank/DDBJ whole genome shotgun (WGS) entry which is preliminary data.</text>
</comment>
<dbReference type="GO" id="GO:0016020">
    <property type="term" value="C:membrane"/>
    <property type="evidence" value="ECO:0007669"/>
    <property type="project" value="UniProtKB-SubCell"/>
</dbReference>
<protein>
    <recommendedName>
        <fullName evidence="7">Dynamin N-terminal domain-containing protein</fullName>
    </recommendedName>
</protein>
<accession>A0A844BE15</accession>